<dbReference type="PROSITE" id="PS00170">
    <property type="entry name" value="CSA_PPIASE_1"/>
    <property type="match status" value="1"/>
</dbReference>
<gene>
    <name evidence="6" type="ORF">EJG51_010490</name>
</gene>
<dbReference type="PROSITE" id="PS50072">
    <property type="entry name" value="CSA_PPIASE_2"/>
    <property type="match status" value="1"/>
</dbReference>
<accession>A0A6M4A506</accession>
<dbReference type="EMBL" id="CP051152">
    <property type="protein sequence ID" value="QJQ06215.1"/>
    <property type="molecule type" value="Genomic_DNA"/>
</dbReference>
<dbReference type="EC" id="5.2.1.8" evidence="4"/>
<evidence type="ECO:0000256" key="1">
    <source>
        <dbReference type="ARBA" id="ARBA00007365"/>
    </source>
</evidence>
<protein>
    <recommendedName>
        <fullName evidence="4">Peptidyl-prolyl cis-trans isomerase</fullName>
        <shortName evidence="4">PPIase</shortName>
        <ecNumber evidence="4">5.2.1.8</ecNumber>
    </recommendedName>
</protein>
<evidence type="ECO:0000313" key="7">
    <source>
        <dbReference type="Proteomes" id="UP000274350"/>
    </source>
</evidence>
<dbReference type="InterPro" id="IPR029000">
    <property type="entry name" value="Cyclophilin-like_dom_sf"/>
</dbReference>
<dbReference type="PANTHER" id="PTHR45625">
    <property type="entry name" value="PEPTIDYL-PROLYL CIS-TRANS ISOMERASE-RELATED"/>
    <property type="match status" value="1"/>
</dbReference>
<keyword evidence="2 4" id="KW-0697">Rotamase</keyword>
<dbReference type="GO" id="GO:0003755">
    <property type="term" value="F:peptidyl-prolyl cis-trans isomerase activity"/>
    <property type="evidence" value="ECO:0007669"/>
    <property type="project" value="UniProtKB-UniRule"/>
</dbReference>
<dbReference type="InterPro" id="IPR044666">
    <property type="entry name" value="Cyclophilin_A-like"/>
</dbReference>
<evidence type="ECO:0000313" key="6">
    <source>
        <dbReference type="EMBL" id="QJQ06215.1"/>
    </source>
</evidence>
<dbReference type="Gene3D" id="2.40.100.10">
    <property type="entry name" value="Cyclophilin-like"/>
    <property type="match status" value="1"/>
</dbReference>
<organism evidence="6 7">
    <name type="scientific">Undibacterium piscinae</name>
    <dbReference type="NCBI Taxonomy" id="2495591"/>
    <lineage>
        <taxon>Bacteria</taxon>
        <taxon>Pseudomonadati</taxon>
        <taxon>Pseudomonadota</taxon>
        <taxon>Betaproteobacteria</taxon>
        <taxon>Burkholderiales</taxon>
        <taxon>Oxalobacteraceae</taxon>
        <taxon>Undibacterium</taxon>
    </lineage>
</organism>
<keyword evidence="7" id="KW-1185">Reference proteome</keyword>
<dbReference type="PANTHER" id="PTHR45625:SF4">
    <property type="entry name" value="PEPTIDYLPROLYL ISOMERASE DOMAIN AND WD REPEAT-CONTAINING PROTEIN 1"/>
    <property type="match status" value="1"/>
</dbReference>
<evidence type="ECO:0000256" key="2">
    <source>
        <dbReference type="ARBA" id="ARBA00023110"/>
    </source>
</evidence>
<dbReference type="GO" id="GO:0006457">
    <property type="term" value="P:protein folding"/>
    <property type="evidence" value="ECO:0007669"/>
    <property type="project" value="InterPro"/>
</dbReference>
<evidence type="ECO:0000259" key="5">
    <source>
        <dbReference type="PROSITE" id="PS50072"/>
    </source>
</evidence>
<dbReference type="Proteomes" id="UP000274350">
    <property type="component" value="Chromosome"/>
</dbReference>
<dbReference type="AlphaFoldDB" id="A0A6M4A506"/>
<dbReference type="CDD" id="cd00317">
    <property type="entry name" value="cyclophilin"/>
    <property type="match status" value="1"/>
</dbReference>
<dbReference type="PRINTS" id="PR00153">
    <property type="entry name" value="CSAPPISMRASE"/>
</dbReference>
<comment type="similarity">
    <text evidence="1 4">Belongs to the cyclophilin-type PPIase family.</text>
</comment>
<dbReference type="OrthoDB" id="9807797at2"/>
<dbReference type="Pfam" id="PF00160">
    <property type="entry name" value="Pro_isomerase"/>
    <property type="match status" value="1"/>
</dbReference>
<keyword evidence="3 4" id="KW-0413">Isomerase</keyword>
<comment type="function">
    <text evidence="4">PPIases accelerate the folding of proteins. It catalyzes the cis-trans isomerization of proline imidic peptide bonds in oligopeptides.</text>
</comment>
<dbReference type="InterPro" id="IPR002130">
    <property type="entry name" value="Cyclophilin-type_PPIase_dom"/>
</dbReference>
<sequence length="178" mass="19088">MTQLKAIMQTNKGTININLFADKTPVTCASFANLAARGYYNGLTFHRVISDFMIQGGCPDGTGMGGPGYQFEDECTGDLRHDKAGILSMANAGPRTNGSQFFITHGATPHLNGKHTVFGAVVSAEDQKVVDSIAKGDVIEKLTIEGDTTELMAKVAEQVTKWNQVIDKRFPHLAPSAA</sequence>
<name>A0A6M4A506_9BURK</name>
<evidence type="ECO:0000256" key="3">
    <source>
        <dbReference type="ARBA" id="ARBA00023235"/>
    </source>
</evidence>
<dbReference type="InterPro" id="IPR020892">
    <property type="entry name" value="Cyclophilin-type_PPIase_CS"/>
</dbReference>
<dbReference type="SUPFAM" id="SSF50891">
    <property type="entry name" value="Cyclophilin-like"/>
    <property type="match status" value="1"/>
</dbReference>
<reference evidence="6 7" key="1">
    <citation type="journal article" date="2019" name="Int. J. Syst. Evol. Microbiol.">
        <title>Undibacterium piscinae sp. nov., isolated from Korean shiner intestine.</title>
        <authorList>
            <person name="Lee S.Y."/>
            <person name="Kang W."/>
            <person name="Kim P.S."/>
            <person name="Kim H.S."/>
            <person name="Sung H."/>
            <person name="Shin N.R."/>
            <person name="Whon T.W."/>
            <person name="Yun J.H."/>
            <person name="Lee J.Y."/>
            <person name="Lee J.Y."/>
            <person name="Jung M.J."/>
            <person name="Jeong Y.S."/>
            <person name="Tak E.J."/>
            <person name="Han J.E."/>
            <person name="Hyun D.W."/>
            <person name="Kang M.S."/>
            <person name="Lee K.E."/>
            <person name="Lee B.H."/>
            <person name="Bae J.W."/>
        </authorList>
    </citation>
    <scope>NUCLEOTIDE SEQUENCE [LARGE SCALE GENOMIC DNA]</scope>
    <source>
        <strain evidence="6 7">S11R28</strain>
    </source>
</reference>
<comment type="catalytic activity">
    <reaction evidence="4">
        <text>[protein]-peptidylproline (omega=180) = [protein]-peptidylproline (omega=0)</text>
        <dbReference type="Rhea" id="RHEA:16237"/>
        <dbReference type="Rhea" id="RHEA-COMP:10747"/>
        <dbReference type="Rhea" id="RHEA-COMP:10748"/>
        <dbReference type="ChEBI" id="CHEBI:83833"/>
        <dbReference type="ChEBI" id="CHEBI:83834"/>
        <dbReference type="EC" id="5.2.1.8"/>
    </reaction>
</comment>
<feature type="domain" description="PPIase cyclophilin-type" evidence="5">
    <location>
        <begin position="13"/>
        <end position="135"/>
    </location>
</feature>
<evidence type="ECO:0000256" key="4">
    <source>
        <dbReference type="RuleBase" id="RU363019"/>
    </source>
</evidence>
<proteinExistence type="inferred from homology"/>
<dbReference type="KEGG" id="upi:EJG51_010490"/>